<gene>
    <name evidence="2" type="ORF">Q7A36_21910</name>
</gene>
<feature type="signal peptide" evidence="1">
    <location>
        <begin position="1"/>
        <end position="19"/>
    </location>
</feature>
<sequence length="202" mass="21818">MTRITTLALVLALPLAAAAQPAEDIGSWRLACQQDRMTDRTACVLRHREWVERPSGATPGLALEVIDRRGRLVPAVTARDLTIEGATRGLLALTGTAQLRFPPNRLFEMPCGLEGRSVVCAPRAEDAARAEQELLAAPTALVRIVGGTGQSSTAEPVELRLAGTKDALARFAREAPPEPGREPEGLDGRDMLQRLFRFFGTN</sequence>
<evidence type="ECO:0000313" key="2">
    <source>
        <dbReference type="EMBL" id="MDO9711023.1"/>
    </source>
</evidence>
<organism evidence="2 3">
    <name type="scientific">Paracraurococcus lichenis</name>
    <dbReference type="NCBI Taxonomy" id="3064888"/>
    <lineage>
        <taxon>Bacteria</taxon>
        <taxon>Pseudomonadati</taxon>
        <taxon>Pseudomonadota</taxon>
        <taxon>Alphaproteobacteria</taxon>
        <taxon>Acetobacterales</taxon>
        <taxon>Roseomonadaceae</taxon>
        <taxon>Paracraurococcus</taxon>
    </lineage>
</organism>
<feature type="chain" id="PRO_5045998838" description="Invasion associated locus B family protein" evidence="1">
    <location>
        <begin position="20"/>
        <end position="202"/>
    </location>
</feature>
<evidence type="ECO:0000313" key="3">
    <source>
        <dbReference type="Proteomes" id="UP001243009"/>
    </source>
</evidence>
<proteinExistence type="predicted"/>
<evidence type="ECO:0008006" key="4">
    <source>
        <dbReference type="Google" id="ProtNLM"/>
    </source>
</evidence>
<name>A0ABT9E4F0_9PROT</name>
<dbReference type="Proteomes" id="UP001243009">
    <property type="component" value="Unassembled WGS sequence"/>
</dbReference>
<comment type="caution">
    <text evidence="2">The sequence shown here is derived from an EMBL/GenBank/DDBJ whole genome shotgun (WGS) entry which is preliminary data.</text>
</comment>
<keyword evidence="3" id="KW-1185">Reference proteome</keyword>
<accession>A0ABT9E4F0</accession>
<keyword evidence="1" id="KW-0732">Signal</keyword>
<dbReference type="RefSeq" id="WP_305105881.1">
    <property type="nucleotide sequence ID" value="NZ_JAUTWS010000023.1"/>
</dbReference>
<reference evidence="2 3" key="1">
    <citation type="submission" date="2023-08" db="EMBL/GenBank/DDBJ databases">
        <title>The draft genome sequence of Paracraurococcus sp. LOR1-02.</title>
        <authorList>
            <person name="Kingkaew E."/>
            <person name="Tanasupawat S."/>
        </authorList>
    </citation>
    <scope>NUCLEOTIDE SEQUENCE [LARGE SCALE GENOMIC DNA]</scope>
    <source>
        <strain evidence="2 3">LOR1-02</strain>
    </source>
</reference>
<dbReference type="EMBL" id="JAUTWS010000023">
    <property type="protein sequence ID" value="MDO9711023.1"/>
    <property type="molecule type" value="Genomic_DNA"/>
</dbReference>
<evidence type="ECO:0000256" key="1">
    <source>
        <dbReference type="SAM" id="SignalP"/>
    </source>
</evidence>
<protein>
    <recommendedName>
        <fullName evidence="4">Invasion associated locus B family protein</fullName>
    </recommendedName>
</protein>